<keyword evidence="1" id="KW-0812">Transmembrane</keyword>
<dbReference type="RefSeq" id="WP_097017883.1">
    <property type="nucleotide sequence ID" value="NZ_OBDZ01000012.1"/>
</dbReference>
<dbReference type="Proteomes" id="UP000219573">
    <property type="component" value="Unassembled WGS sequence"/>
</dbReference>
<keyword evidence="1" id="KW-0472">Membrane</keyword>
<keyword evidence="1" id="KW-1133">Transmembrane helix</keyword>
<keyword evidence="4" id="KW-1185">Reference proteome</keyword>
<dbReference type="AlphaFoldDB" id="A0A285H2R8"/>
<evidence type="ECO:0000313" key="4">
    <source>
        <dbReference type="Proteomes" id="UP000219573"/>
    </source>
</evidence>
<feature type="transmembrane region" description="Helical" evidence="1">
    <location>
        <begin position="101"/>
        <end position="118"/>
    </location>
</feature>
<dbReference type="EMBL" id="OBDZ01000012">
    <property type="protein sequence ID" value="SNY29046.1"/>
    <property type="molecule type" value="Genomic_DNA"/>
</dbReference>
<evidence type="ECO:0000259" key="2">
    <source>
        <dbReference type="Pfam" id="PF07331"/>
    </source>
</evidence>
<evidence type="ECO:0000256" key="1">
    <source>
        <dbReference type="SAM" id="Phobius"/>
    </source>
</evidence>
<feature type="transmembrane region" description="Helical" evidence="1">
    <location>
        <begin position="38"/>
        <end position="56"/>
    </location>
</feature>
<dbReference type="OrthoDB" id="2082555at2"/>
<feature type="domain" description="DUF1468" evidence="2">
    <location>
        <begin position="8"/>
        <end position="152"/>
    </location>
</feature>
<name>A0A285H2R8_9FIRM</name>
<sequence length="152" mass="17260">MAKKRIGFGIFLILFCTIAYIMTYSIPQRVQMEVSAAFFPRVVLIALAVSALLVIIGGLKEYRLEKVQIKKEEKGEFHYKLLVLSLINCLGYGILLKPLGFVFTSSVFLILQMWLMTADITKKIFIRNTILSITVVVALYVLFTTVFYVPLP</sequence>
<feature type="transmembrane region" description="Helical" evidence="1">
    <location>
        <begin position="77"/>
        <end position="95"/>
    </location>
</feature>
<evidence type="ECO:0000313" key="3">
    <source>
        <dbReference type="EMBL" id="SNY29046.1"/>
    </source>
</evidence>
<feature type="transmembrane region" description="Helical" evidence="1">
    <location>
        <begin position="7"/>
        <end position="26"/>
    </location>
</feature>
<proteinExistence type="predicted"/>
<reference evidence="4" key="1">
    <citation type="submission" date="2017-09" db="EMBL/GenBank/DDBJ databases">
        <authorList>
            <person name="Varghese N."/>
            <person name="Submissions S."/>
        </authorList>
    </citation>
    <scope>NUCLEOTIDE SEQUENCE [LARGE SCALE GENOMIC DNA]</scope>
    <source>
        <strain evidence="4">MSL47</strain>
    </source>
</reference>
<dbReference type="Pfam" id="PF07331">
    <property type="entry name" value="TctB"/>
    <property type="match status" value="1"/>
</dbReference>
<protein>
    <submittedName>
        <fullName evidence="3">Tripartite tricarboxylate transporter TctB family protein</fullName>
    </submittedName>
</protein>
<gene>
    <name evidence="3" type="ORF">SAMN06265827_112100</name>
</gene>
<organism evidence="3 4">
    <name type="scientific">Orenia metallireducens</name>
    <dbReference type="NCBI Taxonomy" id="1413210"/>
    <lineage>
        <taxon>Bacteria</taxon>
        <taxon>Bacillati</taxon>
        <taxon>Bacillota</taxon>
        <taxon>Clostridia</taxon>
        <taxon>Halanaerobiales</taxon>
        <taxon>Halobacteroidaceae</taxon>
        <taxon>Orenia</taxon>
    </lineage>
</organism>
<dbReference type="InterPro" id="IPR009936">
    <property type="entry name" value="DUF1468"/>
</dbReference>
<accession>A0A285H2R8</accession>
<feature type="transmembrane region" description="Helical" evidence="1">
    <location>
        <begin position="130"/>
        <end position="151"/>
    </location>
</feature>